<dbReference type="InterPro" id="IPR006703">
    <property type="entry name" value="G_AIG1"/>
</dbReference>
<proteinExistence type="predicted"/>
<keyword evidence="7" id="KW-0479">Metal-binding</keyword>
<keyword evidence="11" id="KW-0460">Magnesium</keyword>
<evidence type="ECO:0000313" key="19">
    <source>
        <dbReference type="EMBL" id="KAG0003870.1"/>
    </source>
</evidence>
<accession>A0A9P6MJV7</accession>
<feature type="domain" description="AIG1-type G" evidence="18">
    <location>
        <begin position="21"/>
        <end position="155"/>
    </location>
</feature>
<evidence type="ECO:0000256" key="4">
    <source>
        <dbReference type="ARBA" id="ARBA00022528"/>
    </source>
</evidence>
<dbReference type="OrthoDB" id="8954335at2759"/>
<organism evidence="19 20">
    <name type="scientific">Modicella reniformis</name>
    <dbReference type="NCBI Taxonomy" id="1440133"/>
    <lineage>
        <taxon>Eukaryota</taxon>
        <taxon>Fungi</taxon>
        <taxon>Fungi incertae sedis</taxon>
        <taxon>Mucoromycota</taxon>
        <taxon>Mortierellomycotina</taxon>
        <taxon>Mortierellomycetes</taxon>
        <taxon>Mortierellales</taxon>
        <taxon>Mortierellaceae</taxon>
        <taxon>Modicella</taxon>
    </lineage>
</organism>
<evidence type="ECO:0000256" key="17">
    <source>
        <dbReference type="SAM" id="MobiDB-lite"/>
    </source>
</evidence>
<keyword evidence="6" id="KW-0812">Transmembrane</keyword>
<dbReference type="Gene3D" id="3.40.50.300">
    <property type="entry name" value="P-loop containing nucleotide triphosphate hydrolases"/>
    <property type="match status" value="1"/>
</dbReference>
<dbReference type="Pfam" id="PF04548">
    <property type="entry name" value="AIG1"/>
    <property type="match status" value="1"/>
</dbReference>
<evidence type="ECO:0000256" key="10">
    <source>
        <dbReference type="ARBA" id="ARBA00022805"/>
    </source>
</evidence>
<keyword evidence="8" id="KW-0547">Nucleotide-binding</keyword>
<dbReference type="InterPro" id="IPR027417">
    <property type="entry name" value="P-loop_NTPase"/>
</dbReference>
<reference evidence="19" key="1">
    <citation type="journal article" date="2020" name="Fungal Divers.">
        <title>Resolving the Mortierellaceae phylogeny through synthesis of multi-gene phylogenetics and phylogenomics.</title>
        <authorList>
            <person name="Vandepol N."/>
            <person name="Liber J."/>
            <person name="Desiro A."/>
            <person name="Na H."/>
            <person name="Kennedy M."/>
            <person name="Barry K."/>
            <person name="Grigoriev I.V."/>
            <person name="Miller A.N."/>
            <person name="O'Donnell K."/>
            <person name="Stajich J.E."/>
            <person name="Bonito G."/>
        </authorList>
    </citation>
    <scope>NUCLEOTIDE SEQUENCE</scope>
    <source>
        <strain evidence="19">MES-2147</strain>
    </source>
</reference>
<keyword evidence="20" id="KW-1185">Reference proteome</keyword>
<feature type="compositionally biased region" description="Low complexity" evidence="17">
    <location>
        <begin position="221"/>
        <end position="234"/>
    </location>
</feature>
<dbReference type="GO" id="GO:0005525">
    <property type="term" value="F:GTP binding"/>
    <property type="evidence" value="ECO:0007669"/>
    <property type="project" value="UniProtKB-KW"/>
</dbReference>
<evidence type="ECO:0000256" key="9">
    <source>
        <dbReference type="ARBA" id="ARBA00022801"/>
    </source>
</evidence>
<evidence type="ECO:0000256" key="8">
    <source>
        <dbReference type="ARBA" id="ARBA00022741"/>
    </source>
</evidence>
<evidence type="ECO:0000256" key="14">
    <source>
        <dbReference type="ARBA" id="ARBA00023134"/>
    </source>
</evidence>
<dbReference type="InterPro" id="IPR045058">
    <property type="entry name" value="GIMA/IAN/Toc"/>
</dbReference>
<sequence length="306" mass="33746">MGTESLNECSHVEQGLGPVVLIAIGKTGQGKSSLLNKIMGTNELKASASVRAVTKGIAERSGWARFEDNRRFLVTLADTPGLADTEGDDEKNIPILKEYILSVGTRLGVTAFLLIFKIDSSVDIIMTILKTFNELTQDLPNVWDNVVLVFTGCDYRRDILDTKQLLHRELRKQIYEHFLKDRPSTSSASSSTTTTTTSTSTSSRARANTADPLSCQKNKNPASSSPMARSASMSETPGAGIPMVFLTTVDNICLIALGGARCDCEDHAQYLKTGLKRLWYEARKMKRWVLHAEENEDEFKGHVEVQ</sequence>
<evidence type="ECO:0000256" key="5">
    <source>
        <dbReference type="ARBA" id="ARBA00022640"/>
    </source>
</evidence>
<keyword evidence="5" id="KW-0934">Plastid</keyword>
<evidence type="ECO:0000256" key="3">
    <source>
        <dbReference type="ARBA" id="ARBA00022448"/>
    </source>
</evidence>
<evidence type="ECO:0000256" key="13">
    <source>
        <dbReference type="ARBA" id="ARBA00022989"/>
    </source>
</evidence>
<comment type="caution">
    <text evidence="19">The sequence shown here is derived from an EMBL/GenBank/DDBJ whole genome shotgun (WGS) entry which is preliminary data.</text>
</comment>
<dbReference type="PANTHER" id="PTHR10903:SF135">
    <property type="entry name" value="TRANSLOCASE OF CHLOROPLAST 120, CHLOROPLASTIC-RELATED"/>
    <property type="match status" value="1"/>
</dbReference>
<dbReference type="EMBL" id="JAAAHW010000313">
    <property type="protein sequence ID" value="KAG0003870.1"/>
    <property type="molecule type" value="Genomic_DNA"/>
</dbReference>
<evidence type="ECO:0000256" key="6">
    <source>
        <dbReference type="ARBA" id="ARBA00022692"/>
    </source>
</evidence>
<feature type="compositionally biased region" description="Low complexity" evidence="17">
    <location>
        <begin position="184"/>
        <end position="210"/>
    </location>
</feature>
<evidence type="ECO:0000256" key="1">
    <source>
        <dbReference type="ARBA" id="ARBA00001946"/>
    </source>
</evidence>
<dbReference type="GO" id="GO:0016020">
    <property type="term" value="C:membrane"/>
    <property type="evidence" value="ECO:0007669"/>
    <property type="project" value="UniProtKB-SubCell"/>
</dbReference>
<protein>
    <recommendedName>
        <fullName evidence="18">AIG1-type G domain-containing protein</fullName>
    </recommendedName>
</protein>
<keyword evidence="12" id="KW-0653">Protein transport</keyword>
<dbReference type="Proteomes" id="UP000749646">
    <property type="component" value="Unassembled WGS sequence"/>
</dbReference>
<evidence type="ECO:0000256" key="11">
    <source>
        <dbReference type="ARBA" id="ARBA00022842"/>
    </source>
</evidence>
<keyword evidence="3" id="KW-0813">Transport</keyword>
<name>A0A9P6MJV7_9FUNG</name>
<dbReference type="GO" id="GO:0046872">
    <property type="term" value="F:metal ion binding"/>
    <property type="evidence" value="ECO:0007669"/>
    <property type="project" value="UniProtKB-KW"/>
</dbReference>
<evidence type="ECO:0000313" key="20">
    <source>
        <dbReference type="Proteomes" id="UP000749646"/>
    </source>
</evidence>
<dbReference type="SUPFAM" id="SSF52540">
    <property type="entry name" value="P-loop containing nucleoside triphosphate hydrolases"/>
    <property type="match status" value="1"/>
</dbReference>
<dbReference type="GO" id="GO:0016787">
    <property type="term" value="F:hydrolase activity"/>
    <property type="evidence" value="ECO:0007669"/>
    <property type="project" value="UniProtKB-KW"/>
</dbReference>
<evidence type="ECO:0000256" key="16">
    <source>
        <dbReference type="ARBA" id="ARBA00024013"/>
    </source>
</evidence>
<keyword evidence="9" id="KW-0378">Hydrolase</keyword>
<dbReference type="GO" id="GO:0015031">
    <property type="term" value="P:protein transport"/>
    <property type="evidence" value="ECO:0007669"/>
    <property type="project" value="UniProtKB-KW"/>
</dbReference>
<keyword evidence="4" id="KW-0150">Chloroplast</keyword>
<keyword evidence="13" id="KW-1133">Transmembrane helix</keyword>
<feature type="region of interest" description="Disordered" evidence="17">
    <location>
        <begin position="181"/>
        <end position="235"/>
    </location>
</feature>
<evidence type="ECO:0000256" key="2">
    <source>
        <dbReference type="ARBA" id="ARBA00004167"/>
    </source>
</evidence>
<evidence type="ECO:0000256" key="15">
    <source>
        <dbReference type="ARBA" id="ARBA00023136"/>
    </source>
</evidence>
<dbReference type="PANTHER" id="PTHR10903">
    <property type="entry name" value="GTPASE, IMAP FAMILY MEMBER-RELATED"/>
    <property type="match status" value="1"/>
</dbReference>
<comment type="subcellular location">
    <subcellularLocation>
        <location evidence="2">Membrane</location>
        <topology evidence="2">Single-pass membrane protein</topology>
    </subcellularLocation>
    <subcellularLocation>
        <location evidence="16">Plastid</location>
        <location evidence="16">Chloroplast outer membrane</location>
    </subcellularLocation>
</comment>
<gene>
    <name evidence="19" type="ORF">BGZ65_001298</name>
</gene>
<evidence type="ECO:0000259" key="18">
    <source>
        <dbReference type="Pfam" id="PF04548"/>
    </source>
</evidence>
<evidence type="ECO:0000256" key="7">
    <source>
        <dbReference type="ARBA" id="ARBA00022723"/>
    </source>
</evidence>
<dbReference type="AlphaFoldDB" id="A0A9P6MJV7"/>
<keyword evidence="14" id="KW-0342">GTP-binding</keyword>
<keyword evidence="10" id="KW-1002">Plastid outer membrane</keyword>
<evidence type="ECO:0000256" key="12">
    <source>
        <dbReference type="ARBA" id="ARBA00022927"/>
    </source>
</evidence>
<keyword evidence="15" id="KW-0472">Membrane</keyword>
<comment type="cofactor">
    <cofactor evidence="1">
        <name>Mg(2+)</name>
        <dbReference type="ChEBI" id="CHEBI:18420"/>
    </cofactor>
</comment>